<keyword evidence="1" id="KW-0732">Signal</keyword>
<protein>
    <recommendedName>
        <fullName evidence="4">DUF4189 domain-containing protein</fullName>
    </recommendedName>
</protein>
<dbReference type="EMBL" id="QENQ01000001">
    <property type="protein sequence ID" value="PVX28488.1"/>
    <property type="molecule type" value="Genomic_DNA"/>
</dbReference>
<gene>
    <name evidence="2" type="ORF">DD559_03330</name>
</gene>
<evidence type="ECO:0000313" key="2">
    <source>
        <dbReference type="EMBL" id="PVX28488.1"/>
    </source>
</evidence>
<organism evidence="2 3">
    <name type="scientific">Sphingomonas pokkalii</name>
    <dbReference type="NCBI Taxonomy" id="2175090"/>
    <lineage>
        <taxon>Bacteria</taxon>
        <taxon>Pseudomonadati</taxon>
        <taxon>Pseudomonadota</taxon>
        <taxon>Alphaproteobacteria</taxon>
        <taxon>Sphingomonadales</taxon>
        <taxon>Sphingomonadaceae</taxon>
        <taxon>Sphingomonas</taxon>
    </lineage>
</organism>
<dbReference type="Proteomes" id="UP000245890">
    <property type="component" value="Unassembled WGS sequence"/>
</dbReference>
<dbReference type="OrthoDB" id="7391233at2"/>
<evidence type="ECO:0000256" key="1">
    <source>
        <dbReference type="SAM" id="SignalP"/>
    </source>
</evidence>
<evidence type="ECO:0000313" key="3">
    <source>
        <dbReference type="Proteomes" id="UP000245890"/>
    </source>
</evidence>
<feature type="chain" id="PRO_5015736487" description="DUF4189 domain-containing protein" evidence="1">
    <location>
        <begin position="25"/>
        <end position="136"/>
    </location>
</feature>
<comment type="caution">
    <text evidence="2">The sequence shown here is derived from an EMBL/GenBank/DDBJ whole genome shotgun (WGS) entry which is preliminary data.</text>
</comment>
<evidence type="ECO:0008006" key="4">
    <source>
        <dbReference type="Google" id="ProtNLM"/>
    </source>
</evidence>
<reference evidence="2 3" key="1">
    <citation type="submission" date="2018-05" db="EMBL/GenBank/DDBJ databases">
        <title>Description of Sphingomonas pokkalii sp nov, isolated from the rhizosphere of saline tolerant pokkali rice and its draft genome analysis.</title>
        <authorList>
            <person name="Menon R."/>
            <person name="Kumari S."/>
            <person name="Rameshkumar N."/>
        </authorList>
    </citation>
    <scope>NUCLEOTIDE SEQUENCE [LARGE SCALE GENOMIC DNA]</scope>
    <source>
        <strain evidence="2 3">L3B27</strain>
    </source>
</reference>
<dbReference type="AlphaFoldDB" id="A0A2U0SAT3"/>
<feature type="signal peptide" evidence="1">
    <location>
        <begin position="1"/>
        <end position="24"/>
    </location>
</feature>
<dbReference type="RefSeq" id="WP_116467937.1">
    <property type="nucleotide sequence ID" value="NZ_QENQ01000001.1"/>
</dbReference>
<keyword evidence="3" id="KW-1185">Reference proteome</keyword>
<proteinExistence type="predicted"/>
<name>A0A2U0SAT3_9SPHN</name>
<accession>A0A2U0SAT3</accession>
<sequence>MLKTIAFITAAVAAPLLLPGAAQAQNAVQNGVLIIYGNDKCPTNKNGEEIVVCQRLDEGERFRIPKTIRDTTPTSPQKGESWAVRSQDALTAGNFGTGSCSTVGAGGGTGCFVQRATAARAERRAQKKAETDLPLP</sequence>